<dbReference type="Gene3D" id="1.20.1560.10">
    <property type="entry name" value="ABC transporter type 1, transmembrane domain"/>
    <property type="match status" value="1"/>
</dbReference>
<comment type="similarity">
    <text evidence="1">Belongs to the ABC transporter superfamily. ABCD family. Peroxisomal fatty acyl CoA transporter (TC 3.A.1.203) subfamily.</text>
</comment>
<keyword evidence="2" id="KW-0813">Transport</keyword>
<dbReference type="EMBL" id="JAKOGI010000019">
    <property type="protein sequence ID" value="KAJ8449830.1"/>
    <property type="molecule type" value="Genomic_DNA"/>
</dbReference>
<dbReference type="GO" id="GO:0005778">
    <property type="term" value="C:peroxisomal membrane"/>
    <property type="evidence" value="ECO:0007669"/>
    <property type="project" value="TreeGrafter"/>
</dbReference>
<dbReference type="GO" id="GO:0140359">
    <property type="term" value="F:ABC-type transporter activity"/>
    <property type="evidence" value="ECO:0007669"/>
    <property type="project" value="InterPro"/>
</dbReference>
<dbReference type="SUPFAM" id="SSF52540">
    <property type="entry name" value="P-loop containing nucleoside triphosphate hydrolases"/>
    <property type="match status" value="2"/>
</dbReference>
<evidence type="ECO:0000259" key="10">
    <source>
        <dbReference type="PROSITE" id="PS50929"/>
    </source>
</evidence>
<feature type="region of interest" description="Disordered" evidence="8">
    <location>
        <begin position="54"/>
        <end position="81"/>
    </location>
</feature>
<dbReference type="PROSITE" id="PS50893">
    <property type="entry name" value="ABC_TRANSPORTER_2"/>
    <property type="match status" value="2"/>
</dbReference>
<feature type="domain" description="ABC transmembrane type-1" evidence="10">
    <location>
        <begin position="737"/>
        <end position="975"/>
    </location>
</feature>
<evidence type="ECO:0000256" key="6">
    <source>
        <dbReference type="ARBA" id="ARBA00022989"/>
    </source>
</evidence>
<evidence type="ECO:0000259" key="9">
    <source>
        <dbReference type="PROSITE" id="PS50893"/>
    </source>
</evidence>
<keyword evidence="12" id="KW-1185">Reference proteome</keyword>
<dbReference type="GO" id="GO:0042760">
    <property type="term" value="P:very long-chain fatty acid catabolic process"/>
    <property type="evidence" value="ECO:0007669"/>
    <property type="project" value="TreeGrafter"/>
</dbReference>
<sequence>MPSLQLLQLTEHGRGFLASRRKSLVLATGVLAAGGAAAYLQSRLNHKRRGSFGHCNGPGSSIKDSENGIASPPFHEGKRQNKSGLRSLQVLTSILLSQMGRRGACDLLSLVFIVFDQFLISLEVIWSINFKQKAYWVQEGGYEDAWLILMADKKLNRPKLCQGRVCFQNMAYYKISHVDGRITNPEQRFASDVPKFCSELSDLVQEDLTAVTDGILYTWRLCSYASPKYLFWILAYVLGAGTMIRNFSPAFGKLMSKEQQLEGEYRQVHSRLRTHSESIAFYGGEAREEFHIQQKFKNLVKHMGVVLHDHWWFGMIQDFLVKYLGATVAVVLIIEPFFSGNLKPDSSTLGRAEMLSNLRYHTSVIISLFQSLGILSISSRRLNRLSGYADRIHELIAVSRELGLRDKSSHRKGNGTSFSEADFIEFSDVKVVTPSGNVLVENLSLRVEPGTNLLITGPNGSGKSSLFRVLGGLWPLVSGHIAKPGVGSDLNKEIFYVPQRPYTAVGTLRDQLIYPLTADQEIEPLTHSGMIELLRNVDLEYLLDRYPPDQEVNWGEELSLGEQQRLGMARLFYHKPKFAILDECTSAVTTDMEERFCAKVRAMGTSCITISHRPALVAFHDVVLSLDGEGGWNVHYKRDESPADDENPMDMSKPLESDRQNDAMTVQRAFAAVKKGSTFSRSSSQSYFSEILGSSPAIARDAALPHIPQLQISPKMLPLRVANMFRILVPTVLDKQGAQLLAVAFLVVSRTWVSDRIASLNGTTVKYVLEQDKASFVRLIGVSVLQSGASSFIAPSIRHLTARLALGWRIRLTQHLLKNYLRRNAFYKVFHMSSKSIDADQRITHDLEKLTTDLSGLVTGMVKPTVDILWFTWRMKLLTGQRGVVILYAYMLLGLGFLRSVAPDFGDLTSHEQQLEGTFRFMHERLRTHAESVAFFGGGAREKAMIESKFEKLLNHSLLLMRKKWLYGILDDFVTKQLPHNVTWGLSLLYAVEHKGDRSLTSTQGDLAHALRFLASVVSQSFLAFGDILELHRKFLELSGGISRIFELEEFLDAAQSADVSAHADRTGRALLAYDGRTSQSENMITFSDVDIITPSQKLLARQLSCDILPGKSLLVTGPNGSGKSSVFRVLRGLWPIASGRLVKPSQLYDAGIEFNCGLFVVPQRPYTCLGTLRDQIIYPLSREEAEIKAMHMHRDQQTISATDVLDMQLKTILENVKLIYLLEREGGLDAALNWEDVLSLGEQQRLGMARLFFHKPKFAILDECTNATSVDVEEHLYMIATELGITVMTSSQRPALIRFHYSELRLIDGEGNWELRRIRQ</sequence>
<protein>
    <recommendedName>
        <fullName evidence="13">ABC transporter D family member 1</fullName>
    </recommendedName>
</protein>
<dbReference type="CDD" id="cd03223">
    <property type="entry name" value="ABCD_peroxisomal_ALDP"/>
    <property type="match status" value="2"/>
</dbReference>
<evidence type="ECO:0000256" key="4">
    <source>
        <dbReference type="ARBA" id="ARBA00022741"/>
    </source>
</evidence>
<dbReference type="InterPro" id="IPR017871">
    <property type="entry name" value="ABC_transporter-like_CS"/>
</dbReference>
<dbReference type="Pfam" id="PF06472">
    <property type="entry name" value="ABC_membrane_2"/>
    <property type="match status" value="2"/>
</dbReference>
<feature type="domain" description="ABC transporter" evidence="9">
    <location>
        <begin position="424"/>
        <end position="654"/>
    </location>
</feature>
<dbReference type="GO" id="GO:0005524">
    <property type="term" value="F:ATP binding"/>
    <property type="evidence" value="ECO:0007669"/>
    <property type="project" value="UniProtKB-KW"/>
</dbReference>
<organism evidence="11 12">
    <name type="scientific">Carnegiea gigantea</name>
    <dbReference type="NCBI Taxonomy" id="171969"/>
    <lineage>
        <taxon>Eukaryota</taxon>
        <taxon>Viridiplantae</taxon>
        <taxon>Streptophyta</taxon>
        <taxon>Embryophyta</taxon>
        <taxon>Tracheophyta</taxon>
        <taxon>Spermatophyta</taxon>
        <taxon>Magnoliopsida</taxon>
        <taxon>eudicotyledons</taxon>
        <taxon>Gunneridae</taxon>
        <taxon>Pentapetalae</taxon>
        <taxon>Caryophyllales</taxon>
        <taxon>Cactineae</taxon>
        <taxon>Cactaceae</taxon>
        <taxon>Cactoideae</taxon>
        <taxon>Echinocereeae</taxon>
        <taxon>Carnegiea</taxon>
    </lineage>
</organism>
<keyword evidence="5" id="KW-0067">ATP-binding</keyword>
<evidence type="ECO:0000256" key="7">
    <source>
        <dbReference type="ARBA" id="ARBA00023136"/>
    </source>
</evidence>
<gene>
    <name evidence="11" type="ORF">Cgig2_001486</name>
</gene>
<proteinExistence type="inferred from homology"/>
<dbReference type="Gene3D" id="3.40.50.300">
    <property type="entry name" value="P-loop containing nucleotide triphosphate hydrolases"/>
    <property type="match status" value="2"/>
</dbReference>
<dbReference type="Pfam" id="PF00005">
    <property type="entry name" value="ABC_tran"/>
    <property type="match status" value="2"/>
</dbReference>
<dbReference type="InterPro" id="IPR003593">
    <property type="entry name" value="AAA+_ATPase"/>
</dbReference>
<evidence type="ECO:0000256" key="5">
    <source>
        <dbReference type="ARBA" id="ARBA00022840"/>
    </source>
</evidence>
<feature type="region of interest" description="Disordered" evidence="8">
    <location>
        <begin position="638"/>
        <end position="658"/>
    </location>
</feature>
<dbReference type="PANTHER" id="PTHR11384:SF56">
    <property type="entry name" value="ABC TRANSPORTER D FAMILY MEMBER 1"/>
    <property type="match status" value="1"/>
</dbReference>
<dbReference type="GO" id="GO:0005324">
    <property type="term" value="F:long-chain fatty acid transmembrane transporter activity"/>
    <property type="evidence" value="ECO:0007669"/>
    <property type="project" value="TreeGrafter"/>
</dbReference>
<dbReference type="SMART" id="SM00382">
    <property type="entry name" value="AAA"/>
    <property type="match status" value="2"/>
</dbReference>
<evidence type="ECO:0000256" key="1">
    <source>
        <dbReference type="ARBA" id="ARBA00008575"/>
    </source>
</evidence>
<dbReference type="PROSITE" id="PS50929">
    <property type="entry name" value="ABC_TM1F"/>
    <property type="match status" value="1"/>
</dbReference>
<evidence type="ECO:0000313" key="11">
    <source>
        <dbReference type="EMBL" id="KAJ8449830.1"/>
    </source>
</evidence>
<feature type="domain" description="ABC transporter" evidence="9">
    <location>
        <begin position="1085"/>
        <end position="1319"/>
    </location>
</feature>
<keyword evidence="7" id="KW-0472">Membrane</keyword>
<dbReference type="PANTHER" id="PTHR11384">
    <property type="entry name" value="ATP-BINDING CASSETTE, SUB-FAMILY D MEMBER"/>
    <property type="match status" value="1"/>
</dbReference>
<dbReference type="GO" id="GO:0016887">
    <property type="term" value="F:ATP hydrolysis activity"/>
    <property type="evidence" value="ECO:0007669"/>
    <property type="project" value="InterPro"/>
</dbReference>
<evidence type="ECO:0000256" key="3">
    <source>
        <dbReference type="ARBA" id="ARBA00022692"/>
    </source>
</evidence>
<dbReference type="InterPro" id="IPR036640">
    <property type="entry name" value="ABC1_TM_sf"/>
</dbReference>
<dbReference type="GO" id="GO:0006635">
    <property type="term" value="P:fatty acid beta-oxidation"/>
    <property type="evidence" value="ECO:0007669"/>
    <property type="project" value="TreeGrafter"/>
</dbReference>
<dbReference type="OrthoDB" id="422637at2759"/>
<keyword evidence="6" id="KW-1133">Transmembrane helix</keyword>
<dbReference type="SUPFAM" id="SSF90123">
    <property type="entry name" value="ABC transporter transmembrane region"/>
    <property type="match status" value="2"/>
</dbReference>
<name>A0A9Q1KVH6_9CARY</name>
<comment type="caution">
    <text evidence="11">The sequence shown here is derived from an EMBL/GenBank/DDBJ whole genome shotgun (WGS) entry which is preliminary data.</text>
</comment>
<keyword evidence="4" id="KW-0547">Nucleotide-binding</keyword>
<reference evidence="11" key="1">
    <citation type="submission" date="2022-04" db="EMBL/GenBank/DDBJ databases">
        <title>Carnegiea gigantea Genome sequencing and assembly v2.</title>
        <authorList>
            <person name="Copetti D."/>
            <person name="Sanderson M.J."/>
            <person name="Burquez A."/>
            <person name="Wojciechowski M.F."/>
        </authorList>
    </citation>
    <scope>NUCLEOTIDE SEQUENCE</scope>
    <source>
        <strain evidence="11">SGP5-SGP5p</strain>
        <tissue evidence="11">Aerial part</tissue>
    </source>
</reference>
<keyword evidence="3" id="KW-0812">Transmembrane</keyword>
<accession>A0A9Q1KVH6</accession>
<dbReference type="PROSITE" id="PS00211">
    <property type="entry name" value="ABC_TRANSPORTER_1"/>
    <property type="match status" value="2"/>
</dbReference>
<dbReference type="InterPro" id="IPR011527">
    <property type="entry name" value="ABC1_TM_dom"/>
</dbReference>
<evidence type="ECO:0000256" key="8">
    <source>
        <dbReference type="SAM" id="MobiDB-lite"/>
    </source>
</evidence>
<dbReference type="GO" id="GO:0015910">
    <property type="term" value="P:long-chain fatty acid import into peroxisome"/>
    <property type="evidence" value="ECO:0007669"/>
    <property type="project" value="TreeGrafter"/>
</dbReference>
<evidence type="ECO:0000256" key="2">
    <source>
        <dbReference type="ARBA" id="ARBA00022448"/>
    </source>
</evidence>
<dbReference type="InterPro" id="IPR003439">
    <property type="entry name" value="ABC_transporter-like_ATP-bd"/>
</dbReference>
<dbReference type="InterPro" id="IPR027417">
    <property type="entry name" value="P-loop_NTPase"/>
</dbReference>
<evidence type="ECO:0000313" key="12">
    <source>
        <dbReference type="Proteomes" id="UP001153076"/>
    </source>
</evidence>
<dbReference type="GO" id="GO:0007031">
    <property type="term" value="P:peroxisome organization"/>
    <property type="evidence" value="ECO:0007669"/>
    <property type="project" value="TreeGrafter"/>
</dbReference>
<evidence type="ECO:0008006" key="13">
    <source>
        <dbReference type="Google" id="ProtNLM"/>
    </source>
</evidence>
<dbReference type="Proteomes" id="UP001153076">
    <property type="component" value="Unassembled WGS sequence"/>
</dbReference>
<dbReference type="InterPro" id="IPR050835">
    <property type="entry name" value="ABC_transporter_sub-D"/>
</dbReference>